<organism evidence="7 8">
    <name type="scientific">Mola mola</name>
    <name type="common">Ocean sunfish</name>
    <name type="synonym">Tetraodon mola</name>
    <dbReference type="NCBI Taxonomy" id="94237"/>
    <lineage>
        <taxon>Eukaryota</taxon>
        <taxon>Metazoa</taxon>
        <taxon>Chordata</taxon>
        <taxon>Craniata</taxon>
        <taxon>Vertebrata</taxon>
        <taxon>Euteleostomi</taxon>
        <taxon>Actinopterygii</taxon>
        <taxon>Neopterygii</taxon>
        <taxon>Teleostei</taxon>
        <taxon>Neoteleostei</taxon>
        <taxon>Acanthomorphata</taxon>
        <taxon>Eupercaria</taxon>
        <taxon>Tetraodontiformes</taxon>
        <taxon>Molidae</taxon>
        <taxon>Mola</taxon>
    </lineage>
</organism>
<dbReference type="Gene3D" id="1.25.10.10">
    <property type="entry name" value="Leucine-rich Repeat Variant"/>
    <property type="match status" value="1"/>
</dbReference>
<feature type="domain" description="RNA polymerase II assembly factor Rtp1 C-terminal" evidence="4">
    <location>
        <begin position="791"/>
        <end position="904"/>
    </location>
</feature>
<evidence type="ECO:0000259" key="5">
    <source>
        <dbReference type="Pfam" id="PF23565"/>
    </source>
</evidence>
<dbReference type="InterPro" id="IPR011989">
    <property type="entry name" value="ARM-like"/>
</dbReference>
<dbReference type="InterPro" id="IPR057407">
    <property type="entry name" value="HEAT_TANGO6"/>
</dbReference>
<evidence type="ECO:0000259" key="6">
    <source>
        <dbReference type="Pfam" id="PF25267"/>
    </source>
</evidence>
<keyword evidence="8" id="KW-1185">Reference proteome</keyword>
<sequence>MTSAIVSALNILTKPLSEAILALLQSNRSSLLEELQGGSTFEQVRRLREEVMSEADWFNSATQDITWGFVQECLLLLLTLERHLSVELELFKRTPALAAAGRHASETTPPLPPDALSVTQQKMLRAILQFVVSLGLCPYLNHGVGVPLARRSAFGALVDNLVCHRVLPESERCLFTTTNVLLQFAKLSSLATLVFTEHLNDVMAALCQLGYQPQDMLGLSAEECQSCREELKSLLEKVYQPVVIKELLILQGGPKQVSLSKAAMGSTPAWLRRLCGQLLSDRLIQPNGVQAVLSAVLEEGTAEESDWRKCDSVARILVTCPQQFASADSYYRKICPQIIDLLHFKDKLTSQQFQRVATRAVLFMAKERPSFAQQYLLSPLLAPLQQCGGHFQVAVEEWELTRCVEDMHKIWVVGNSPSASLLIALQQVCPVVFTLLCFTKQNVSHLRGPCQDILLWYLSHTKMCEALSVLRLLSGLEGQKNEVVADLHFRPGSEGGAILCTRESYSNEDDALYEKLSEEQWRLECLMQLLAELKDNDLPGAFFLDLLQELTCWASDENEENEDEMKVSTMTLVEVEQQLKGRTAQQEKRLALLQVLAVMVECLHHTVLLRKRTQVVGFLVSLFQRAGVGLVQTTGSGLGNLVESQTLSMGMGLVATLLSEPQLSAGDYSSLSRLLPPLETLSQMHPDVVIQELASSLRGVIATHGAYGSENLSTAAQSATNAAFRTKQKGHTELTNPQTSPHLSTPDSNLPPTIQIIHPSSSGSSAVQLGLKGRTSGTSDLCPPTKAISDLLLNACDPDVPTRTAALRGLTQMVQNREPEAVHAQEKILMLFLENLEDEDTFIYLSAIQGLVVLADSFPKRILKRLLQDFHHGPSLPTSDKDHSLETRLKVGEVLMRASRAIGDLAPHLGQPLIGIFLRGTKDPDQSIRASSLSNLGELCQRMHYSLGPLAQELSSCLTALIKTEKEAEVRRAAVQVITLLLRGLSNKTTQVLSDVLLDLYRALKWVVRLDPDGIARLHAQVALEELDDVMRAFIFPEQKLQKKIVVLP</sequence>
<reference evidence="7" key="1">
    <citation type="submission" date="2025-08" db="UniProtKB">
        <authorList>
            <consortium name="Ensembl"/>
        </authorList>
    </citation>
    <scope>IDENTIFICATION</scope>
</reference>
<evidence type="ECO:0000256" key="1">
    <source>
        <dbReference type="ARBA" id="ARBA00005724"/>
    </source>
</evidence>
<evidence type="ECO:0000313" key="8">
    <source>
        <dbReference type="Proteomes" id="UP000261620"/>
    </source>
</evidence>
<dbReference type="Pfam" id="PF10304">
    <property type="entry name" value="RTP1_C2"/>
    <property type="match status" value="1"/>
</dbReference>
<dbReference type="GO" id="GO:0009306">
    <property type="term" value="P:protein secretion"/>
    <property type="evidence" value="ECO:0007669"/>
    <property type="project" value="TreeGrafter"/>
</dbReference>
<dbReference type="Pfam" id="PF10363">
    <property type="entry name" value="RTP1_C1"/>
    <property type="match status" value="1"/>
</dbReference>
<feature type="domain" description="TANGO6 N-terminal" evidence="6">
    <location>
        <begin position="3"/>
        <end position="282"/>
    </location>
</feature>
<dbReference type="Proteomes" id="UP000261620">
    <property type="component" value="Unplaced"/>
</dbReference>
<feature type="domain" description="TANGO6 HEAT repeat" evidence="5">
    <location>
        <begin position="283"/>
        <end position="535"/>
    </location>
</feature>
<evidence type="ECO:0000313" key="7">
    <source>
        <dbReference type="Ensembl" id="ENSMMOP00000000788.1"/>
    </source>
</evidence>
<dbReference type="OMA" id="QVATLIC"/>
<dbReference type="InterPro" id="IPR016024">
    <property type="entry name" value="ARM-type_fold"/>
</dbReference>
<dbReference type="Pfam" id="PF23565">
    <property type="entry name" value="ARM_TANGO6"/>
    <property type="match status" value="1"/>
</dbReference>
<feature type="region of interest" description="Disordered" evidence="2">
    <location>
        <begin position="726"/>
        <end position="770"/>
    </location>
</feature>
<dbReference type="InterPro" id="IPR039600">
    <property type="entry name" value="TANGO6/Rtp1"/>
</dbReference>
<proteinExistence type="inferred from homology"/>
<dbReference type="InterPro" id="IPR019451">
    <property type="entry name" value="Rtp1_C1"/>
</dbReference>
<dbReference type="InterPro" id="IPR019414">
    <property type="entry name" value="Rtp1_C2"/>
</dbReference>
<dbReference type="Pfam" id="PF25267">
    <property type="entry name" value="TANGO6_N"/>
    <property type="match status" value="1"/>
</dbReference>
<dbReference type="Ensembl" id="ENSMMOT00000000801.1">
    <property type="protein sequence ID" value="ENSMMOP00000000788.1"/>
    <property type="gene ID" value="ENSMMOG00000000662.1"/>
</dbReference>
<dbReference type="STRING" id="94237.ENSMMOP00000000788"/>
<feature type="compositionally biased region" description="Polar residues" evidence="2">
    <location>
        <begin position="733"/>
        <end position="767"/>
    </location>
</feature>
<dbReference type="PANTHER" id="PTHR20959">
    <property type="entry name" value="TRANSPORT AND GOLGI ORGANIZATION PROTEIN 6 FAMILY MEMBER"/>
    <property type="match status" value="1"/>
</dbReference>
<name>A0A3Q3VKM8_MOLML</name>
<accession>A0A3Q3VKM8</accession>
<dbReference type="SUPFAM" id="SSF48371">
    <property type="entry name" value="ARM repeat"/>
    <property type="match status" value="1"/>
</dbReference>
<reference evidence="7" key="2">
    <citation type="submission" date="2025-09" db="UniProtKB">
        <authorList>
            <consortium name="Ensembl"/>
        </authorList>
    </citation>
    <scope>IDENTIFICATION</scope>
</reference>
<comment type="similarity">
    <text evidence="1">Belongs to the Tango6 family.</text>
</comment>
<evidence type="ECO:0000259" key="4">
    <source>
        <dbReference type="Pfam" id="PF10363"/>
    </source>
</evidence>
<dbReference type="AlphaFoldDB" id="A0A3Q3VKM8"/>
<feature type="domain" description="RNA polymerase II assembly factor Rtp1 C-terminal" evidence="3">
    <location>
        <begin position="996"/>
        <end position="1029"/>
    </location>
</feature>
<evidence type="ECO:0000256" key="2">
    <source>
        <dbReference type="SAM" id="MobiDB-lite"/>
    </source>
</evidence>
<evidence type="ECO:0000259" key="3">
    <source>
        <dbReference type="Pfam" id="PF10304"/>
    </source>
</evidence>
<dbReference type="PANTHER" id="PTHR20959:SF1">
    <property type="entry name" value="TRANSPORT AND GOLGI ORGANIZATION PROTEIN 6 HOMOLOG"/>
    <property type="match status" value="1"/>
</dbReference>
<protein>
    <submittedName>
        <fullName evidence="7">Uncharacterized protein</fullName>
    </submittedName>
</protein>
<dbReference type="InterPro" id="IPR057347">
    <property type="entry name" value="TANGO6_N"/>
</dbReference>